<gene>
    <name evidence="1" type="ORF">RPERSI_LOCUS32765</name>
</gene>
<reference evidence="1" key="1">
    <citation type="submission" date="2021-06" db="EMBL/GenBank/DDBJ databases">
        <authorList>
            <person name="Kallberg Y."/>
            <person name="Tangrot J."/>
            <person name="Rosling A."/>
        </authorList>
    </citation>
    <scope>NUCLEOTIDE SEQUENCE</scope>
    <source>
        <strain evidence="1">MA461A</strain>
    </source>
</reference>
<name>A0ACA9SQ86_9GLOM</name>
<feature type="non-terminal residue" evidence="1">
    <location>
        <position position="113"/>
    </location>
</feature>
<sequence>GISEKVGQILQYVATFLGGFVIGFIKGWKLTLVLCCVFPLMAAAGGFMAKTLSQDTVEGQDAYAAAGSVAEQVLSGIRTVVAFGGQKLEIERYTTQLERAYIVGRKKSIISGL</sequence>
<dbReference type="EMBL" id="CAJVQC010138409">
    <property type="protein sequence ID" value="CAG8843445.1"/>
    <property type="molecule type" value="Genomic_DNA"/>
</dbReference>
<comment type="caution">
    <text evidence="1">The sequence shown here is derived from an EMBL/GenBank/DDBJ whole genome shotgun (WGS) entry which is preliminary data.</text>
</comment>
<dbReference type="Proteomes" id="UP000789920">
    <property type="component" value="Unassembled WGS sequence"/>
</dbReference>
<protein>
    <submittedName>
        <fullName evidence="1">21680_t:CDS:1</fullName>
    </submittedName>
</protein>
<evidence type="ECO:0000313" key="2">
    <source>
        <dbReference type="Proteomes" id="UP000789920"/>
    </source>
</evidence>
<organism evidence="1 2">
    <name type="scientific">Racocetra persica</name>
    <dbReference type="NCBI Taxonomy" id="160502"/>
    <lineage>
        <taxon>Eukaryota</taxon>
        <taxon>Fungi</taxon>
        <taxon>Fungi incertae sedis</taxon>
        <taxon>Mucoromycota</taxon>
        <taxon>Glomeromycotina</taxon>
        <taxon>Glomeromycetes</taxon>
        <taxon>Diversisporales</taxon>
        <taxon>Gigasporaceae</taxon>
        <taxon>Racocetra</taxon>
    </lineage>
</organism>
<evidence type="ECO:0000313" key="1">
    <source>
        <dbReference type="EMBL" id="CAG8843445.1"/>
    </source>
</evidence>
<proteinExistence type="predicted"/>
<keyword evidence="2" id="KW-1185">Reference proteome</keyword>
<feature type="non-terminal residue" evidence="1">
    <location>
        <position position="1"/>
    </location>
</feature>
<accession>A0ACA9SQ86</accession>